<organism evidence="8 9">
    <name type="scientific">Pseudonocardia xinjiangensis</name>
    <dbReference type="NCBI Taxonomy" id="75289"/>
    <lineage>
        <taxon>Bacteria</taxon>
        <taxon>Bacillati</taxon>
        <taxon>Actinomycetota</taxon>
        <taxon>Actinomycetes</taxon>
        <taxon>Pseudonocardiales</taxon>
        <taxon>Pseudonocardiaceae</taxon>
        <taxon>Pseudonocardia</taxon>
    </lineage>
</organism>
<feature type="domain" description="Major facilitator superfamily (MFS) profile" evidence="7">
    <location>
        <begin position="4"/>
        <end position="380"/>
    </location>
</feature>
<dbReference type="InterPro" id="IPR036259">
    <property type="entry name" value="MFS_trans_sf"/>
</dbReference>
<evidence type="ECO:0000256" key="5">
    <source>
        <dbReference type="ARBA" id="ARBA00023136"/>
    </source>
</evidence>
<keyword evidence="4 6" id="KW-1133">Transmembrane helix</keyword>
<evidence type="ECO:0000259" key="7">
    <source>
        <dbReference type="PROSITE" id="PS50850"/>
    </source>
</evidence>
<evidence type="ECO:0000313" key="9">
    <source>
        <dbReference type="Proteomes" id="UP001296706"/>
    </source>
</evidence>
<sequence length="387" mass="38204">MSVRTYLLAAGAFAVGTSAYVVSGVLPAVSGELGVSLTAAGQLATAFAIAYAVGAPLVSTLTGRWDRRTLLVAALVVAAVGNGLSALATTYPLLIVGRIITALGAAAYTPAATLVCTAMLPPAQRARAVGIVFGGLTLALAVGVPAGDLLGGRIGYGGVFGAVAVVTALVAATAPLCLPRLPGPPVVSLRGRFAVAADWRVLTALAMTAVNVLAAMVVFIYVAPLLNATGGIHGATVALLLLIYGIGAMAGNTWGGRAADRFGAVPTLFALLGGSVITVAVLSPAGSTVLGAAVVLALWAVFSWAFNPPMQSLLLELAPTGGMVLSLNASAIYLGTAVGGLVGGIVIGAGGLLALPLLSAGFGLVVIALLLTLQLGRRRVAAENVVA</sequence>
<keyword evidence="5 6" id="KW-0472">Membrane</keyword>
<dbReference type="InterPro" id="IPR020846">
    <property type="entry name" value="MFS_dom"/>
</dbReference>
<dbReference type="Gene3D" id="1.20.1250.20">
    <property type="entry name" value="MFS general substrate transporter like domains"/>
    <property type="match status" value="2"/>
</dbReference>
<dbReference type="InterPro" id="IPR050189">
    <property type="entry name" value="MFS_Efflux_Transporters"/>
</dbReference>
<evidence type="ECO:0000256" key="2">
    <source>
        <dbReference type="ARBA" id="ARBA00022475"/>
    </source>
</evidence>
<evidence type="ECO:0000256" key="6">
    <source>
        <dbReference type="SAM" id="Phobius"/>
    </source>
</evidence>
<keyword evidence="2" id="KW-1003">Cell membrane</keyword>
<dbReference type="EMBL" id="JAAXKY010000024">
    <property type="protein sequence ID" value="NMH77441.1"/>
    <property type="molecule type" value="Genomic_DNA"/>
</dbReference>
<dbReference type="CDD" id="cd17324">
    <property type="entry name" value="MFS_NepI_like"/>
    <property type="match status" value="1"/>
</dbReference>
<feature type="transmembrane region" description="Helical" evidence="6">
    <location>
        <begin position="95"/>
        <end position="116"/>
    </location>
</feature>
<feature type="transmembrane region" description="Helical" evidence="6">
    <location>
        <begin position="159"/>
        <end position="178"/>
    </location>
</feature>
<evidence type="ECO:0000313" key="8">
    <source>
        <dbReference type="EMBL" id="NMH77441.1"/>
    </source>
</evidence>
<dbReference type="PROSITE" id="PS50850">
    <property type="entry name" value="MFS"/>
    <property type="match status" value="1"/>
</dbReference>
<keyword evidence="9" id="KW-1185">Reference proteome</keyword>
<name>A0ABX1RE65_9PSEU</name>
<feature type="transmembrane region" description="Helical" evidence="6">
    <location>
        <begin position="128"/>
        <end position="147"/>
    </location>
</feature>
<evidence type="ECO:0000256" key="3">
    <source>
        <dbReference type="ARBA" id="ARBA00022692"/>
    </source>
</evidence>
<evidence type="ECO:0000256" key="4">
    <source>
        <dbReference type="ARBA" id="ARBA00022989"/>
    </source>
</evidence>
<dbReference type="Pfam" id="PF07690">
    <property type="entry name" value="MFS_1"/>
    <property type="match status" value="1"/>
</dbReference>
<feature type="transmembrane region" description="Helical" evidence="6">
    <location>
        <begin position="262"/>
        <end position="282"/>
    </location>
</feature>
<comment type="caution">
    <text evidence="8">The sequence shown here is derived from an EMBL/GenBank/DDBJ whole genome shotgun (WGS) entry which is preliminary data.</text>
</comment>
<protein>
    <submittedName>
        <fullName evidence="8">MFS transporter</fullName>
    </submittedName>
</protein>
<comment type="subcellular location">
    <subcellularLocation>
        <location evidence="1">Cell membrane</location>
        <topology evidence="1">Multi-pass membrane protein</topology>
    </subcellularLocation>
</comment>
<gene>
    <name evidence="8" type="ORF">HF577_10125</name>
</gene>
<dbReference type="PANTHER" id="PTHR43124:SF10">
    <property type="entry name" value="PURINE EFFLUX PUMP PBUE"/>
    <property type="match status" value="1"/>
</dbReference>
<dbReference type="PANTHER" id="PTHR43124">
    <property type="entry name" value="PURINE EFFLUX PUMP PBUE"/>
    <property type="match status" value="1"/>
</dbReference>
<reference evidence="8 9" key="1">
    <citation type="submission" date="2020-04" db="EMBL/GenBank/DDBJ databases">
        <authorList>
            <person name="Klaysubun C."/>
            <person name="Duangmal K."/>
            <person name="Lipun K."/>
        </authorList>
    </citation>
    <scope>NUCLEOTIDE SEQUENCE [LARGE SCALE GENOMIC DNA]</scope>
    <source>
        <strain evidence="8 9">JCM 11839</strain>
    </source>
</reference>
<feature type="transmembrane region" description="Helical" evidence="6">
    <location>
        <begin position="230"/>
        <end position="250"/>
    </location>
</feature>
<feature type="transmembrane region" description="Helical" evidence="6">
    <location>
        <begin position="199"/>
        <end position="224"/>
    </location>
</feature>
<keyword evidence="3 6" id="KW-0812">Transmembrane</keyword>
<dbReference type="Proteomes" id="UP001296706">
    <property type="component" value="Unassembled WGS sequence"/>
</dbReference>
<feature type="transmembrane region" description="Helical" evidence="6">
    <location>
        <begin position="288"/>
        <end position="306"/>
    </location>
</feature>
<accession>A0ABX1RE65</accession>
<evidence type="ECO:0000256" key="1">
    <source>
        <dbReference type="ARBA" id="ARBA00004651"/>
    </source>
</evidence>
<dbReference type="RefSeq" id="WP_169395514.1">
    <property type="nucleotide sequence ID" value="NZ_BAAAJH010000001.1"/>
</dbReference>
<feature type="transmembrane region" description="Helical" evidence="6">
    <location>
        <begin position="341"/>
        <end position="371"/>
    </location>
</feature>
<feature type="transmembrane region" description="Helical" evidence="6">
    <location>
        <begin position="70"/>
        <end position="89"/>
    </location>
</feature>
<dbReference type="InterPro" id="IPR011701">
    <property type="entry name" value="MFS"/>
</dbReference>
<proteinExistence type="predicted"/>
<dbReference type="SUPFAM" id="SSF103473">
    <property type="entry name" value="MFS general substrate transporter"/>
    <property type="match status" value="1"/>
</dbReference>
<feature type="transmembrane region" description="Helical" evidence="6">
    <location>
        <begin position="39"/>
        <end position="58"/>
    </location>
</feature>